<sequence length="73" mass="7952">MSEIQLDELTLPQRVFVAAVQNPFRGVLIALLFGFAFSFFIALWLAFPRLAAGFSLATLVVVAVIVGVVSLLR</sequence>
<organism evidence="2 3">
    <name type="scientific">Halopenitus malekzadehii</name>
    <dbReference type="NCBI Taxonomy" id="1267564"/>
    <lineage>
        <taxon>Archaea</taxon>
        <taxon>Methanobacteriati</taxon>
        <taxon>Methanobacteriota</taxon>
        <taxon>Stenosarchaea group</taxon>
        <taxon>Halobacteria</taxon>
        <taxon>Halobacteriales</taxon>
        <taxon>Haloferacaceae</taxon>
        <taxon>Halopenitus</taxon>
    </lineage>
</organism>
<evidence type="ECO:0000256" key="1">
    <source>
        <dbReference type="SAM" id="Phobius"/>
    </source>
</evidence>
<gene>
    <name evidence="2" type="ORF">SAMN05192561_10165</name>
</gene>
<accession>A0A1H6HRD9</accession>
<protein>
    <submittedName>
        <fullName evidence="2">Uncharacterized protein</fullName>
    </submittedName>
</protein>
<proteinExistence type="predicted"/>
<feature type="transmembrane region" description="Helical" evidence="1">
    <location>
        <begin position="53"/>
        <end position="72"/>
    </location>
</feature>
<reference evidence="2 3" key="1">
    <citation type="submission" date="2016-10" db="EMBL/GenBank/DDBJ databases">
        <authorList>
            <person name="de Groot N.N."/>
        </authorList>
    </citation>
    <scope>NUCLEOTIDE SEQUENCE [LARGE SCALE GENOMIC DNA]</scope>
    <source>
        <strain evidence="2 3">IBRC-M10418</strain>
    </source>
</reference>
<dbReference type="RefSeq" id="WP_143040775.1">
    <property type="nucleotide sequence ID" value="NZ_FNWU01000001.1"/>
</dbReference>
<keyword evidence="1" id="KW-0472">Membrane</keyword>
<evidence type="ECO:0000313" key="3">
    <source>
        <dbReference type="Proteomes" id="UP000199215"/>
    </source>
</evidence>
<keyword evidence="1" id="KW-1133">Transmembrane helix</keyword>
<name>A0A1H6HRD9_9EURY</name>
<feature type="transmembrane region" description="Helical" evidence="1">
    <location>
        <begin position="27"/>
        <end position="47"/>
    </location>
</feature>
<keyword evidence="1" id="KW-0812">Transmembrane</keyword>
<keyword evidence="3" id="KW-1185">Reference proteome</keyword>
<dbReference type="Proteomes" id="UP000199215">
    <property type="component" value="Unassembled WGS sequence"/>
</dbReference>
<dbReference type="EMBL" id="FNWU01000001">
    <property type="protein sequence ID" value="SEH36744.1"/>
    <property type="molecule type" value="Genomic_DNA"/>
</dbReference>
<dbReference type="OrthoDB" id="331120at2157"/>
<dbReference type="AlphaFoldDB" id="A0A1H6HRD9"/>
<evidence type="ECO:0000313" key="2">
    <source>
        <dbReference type="EMBL" id="SEH36744.1"/>
    </source>
</evidence>